<evidence type="ECO:0000256" key="10">
    <source>
        <dbReference type="ARBA" id="ARBA00023159"/>
    </source>
</evidence>
<evidence type="ECO:0000256" key="2">
    <source>
        <dbReference type="ARBA" id="ARBA00004574"/>
    </source>
</evidence>
<accession>A0A7D9H384</accession>
<keyword evidence="11" id="KW-0804">Transcription</keyword>
<feature type="region of interest" description="Disordered" evidence="15">
    <location>
        <begin position="18"/>
        <end position="41"/>
    </location>
</feature>
<dbReference type="GO" id="GO:0008033">
    <property type="term" value="P:tRNA processing"/>
    <property type="evidence" value="ECO:0007669"/>
    <property type="project" value="UniProtKB-KW"/>
</dbReference>
<dbReference type="EMBL" id="CABFWN010000004">
    <property type="protein sequence ID" value="VUG19207.1"/>
    <property type="molecule type" value="Genomic_DNA"/>
</dbReference>
<dbReference type="Proteomes" id="UP000478008">
    <property type="component" value="Unassembled WGS sequence"/>
</dbReference>
<dbReference type="GO" id="GO:0005634">
    <property type="term" value="C:nucleus"/>
    <property type="evidence" value="ECO:0007669"/>
    <property type="project" value="UniProtKB-SubCell"/>
</dbReference>
<protein>
    <recommendedName>
        <fullName evidence="5">EKC/KEOPS complex subunit GON7</fullName>
    </recommendedName>
</protein>
<gene>
    <name evidence="16" type="primary">GON7</name>
    <name evidence="16" type="ORF">DEBR0S4_13058G</name>
</gene>
<dbReference type="Pfam" id="PF08738">
    <property type="entry name" value="Gon7"/>
    <property type="match status" value="1"/>
</dbReference>
<sequence length="118" mass="13273">MSQDSELLPTAKYSSSDIHKEFSVDSTKPLTTNGTTTGPSDYIINLTQGDYTDKNKPTNNKDTKIGRLRAYVTDLQDQVNIFLTERMEIEKKRAKEAKRRLRAEAKTQAVSKDGDSTN</sequence>
<dbReference type="InterPro" id="IPR014849">
    <property type="entry name" value="EKC/KEOPS_Gon7"/>
</dbReference>
<evidence type="ECO:0000256" key="12">
    <source>
        <dbReference type="ARBA" id="ARBA00023242"/>
    </source>
</evidence>
<keyword evidence="8" id="KW-0779">Telomere</keyword>
<comment type="function">
    <text evidence="13">Component of the EKC/KEOPS complex that is required for the formation of a threonylcarbamoyl group on adenosine at position 37 (t(6)A37) in tRNAs that read codons beginning with adenine. The complex is probably involved in the transfer of the threonylcarbamoyl moiety of threonylcarbamoyl-AMP (TC-AMP) to the N6 group of A37. GON7 likely plays a supporting role to the catalytic subunit KAE1 in the complex. The EKC/KEOPS complex also promotes both telomere uncapping and telomere elongation. The complex is required for efficient recruitment of transcriptional coactivators.</text>
</comment>
<evidence type="ECO:0000256" key="7">
    <source>
        <dbReference type="ARBA" id="ARBA00022694"/>
    </source>
</evidence>
<organism evidence="16 17">
    <name type="scientific">Dekkera bruxellensis</name>
    <name type="common">Brettanomyces custersii</name>
    <dbReference type="NCBI Taxonomy" id="5007"/>
    <lineage>
        <taxon>Eukaryota</taxon>
        <taxon>Fungi</taxon>
        <taxon>Dikarya</taxon>
        <taxon>Ascomycota</taxon>
        <taxon>Saccharomycotina</taxon>
        <taxon>Pichiomycetes</taxon>
        <taxon>Pichiales</taxon>
        <taxon>Pichiaceae</taxon>
        <taxon>Brettanomyces</taxon>
    </lineage>
</organism>
<proteinExistence type="inferred from homology"/>
<evidence type="ECO:0000256" key="5">
    <source>
        <dbReference type="ARBA" id="ARBA00019746"/>
    </source>
</evidence>
<evidence type="ECO:0000256" key="8">
    <source>
        <dbReference type="ARBA" id="ARBA00022895"/>
    </source>
</evidence>
<comment type="subcellular location">
    <subcellularLocation>
        <location evidence="2">Chromosome</location>
        <location evidence="2">Telomere</location>
    </subcellularLocation>
    <subcellularLocation>
        <location evidence="1">Nucleus</location>
    </subcellularLocation>
</comment>
<evidence type="ECO:0000256" key="14">
    <source>
        <dbReference type="SAM" id="Coils"/>
    </source>
</evidence>
<evidence type="ECO:0000313" key="17">
    <source>
        <dbReference type="Proteomes" id="UP000478008"/>
    </source>
</evidence>
<reference evidence="16 17" key="1">
    <citation type="submission" date="2019-07" db="EMBL/GenBank/DDBJ databases">
        <authorList>
            <person name="Friedrich A."/>
            <person name="Schacherer J."/>
        </authorList>
    </citation>
    <scope>NUCLEOTIDE SEQUENCE [LARGE SCALE GENOMIC DNA]</scope>
</reference>
<keyword evidence="10" id="KW-0010">Activator</keyword>
<keyword evidence="14" id="KW-0175">Coiled coil</keyword>
<dbReference type="AlphaFoldDB" id="A0A7D9H384"/>
<evidence type="ECO:0000256" key="9">
    <source>
        <dbReference type="ARBA" id="ARBA00023015"/>
    </source>
</evidence>
<evidence type="ECO:0000256" key="4">
    <source>
        <dbReference type="ARBA" id="ARBA00011534"/>
    </source>
</evidence>
<evidence type="ECO:0000256" key="6">
    <source>
        <dbReference type="ARBA" id="ARBA00022454"/>
    </source>
</evidence>
<evidence type="ECO:0000256" key="1">
    <source>
        <dbReference type="ARBA" id="ARBA00004123"/>
    </source>
</evidence>
<dbReference type="GO" id="GO:0000781">
    <property type="term" value="C:chromosome, telomeric region"/>
    <property type="evidence" value="ECO:0007669"/>
    <property type="project" value="UniProtKB-SubCell"/>
</dbReference>
<evidence type="ECO:0000256" key="13">
    <source>
        <dbReference type="ARBA" id="ARBA00025393"/>
    </source>
</evidence>
<feature type="coiled-coil region" evidence="14">
    <location>
        <begin position="80"/>
        <end position="107"/>
    </location>
</feature>
<name>A0A7D9H384_DEKBR</name>
<evidence type="ECO:0000256" key="15">
    <source>
        <dbReference type="SAM" id="MobiDB-lite"/>
    </source>
</evidence>
<keyword evidence="9" id="KW-0805">Transcription regulation</keyword>
<keyword evidence="12" id="KW-0539">Nucleus</keyword>
<keyword evidence="6" id="KW-0158">Chromosome</keyword>
<keyword evidence="7" id="KW-0819">tRNA processing</keyword>
<comment type="subunit">
    <text evidence="4">Component of the EKC/KEOPS complex composed of at least BUD32, CGI121, GON7, KAE1 and PCC1; the whole complex dimerizes.</text>
</comment>
<evidence type="ECO:0000256" key="11">
    <source>
        <dbReference type="ARBA" id="ARBA00023163"/>
    </source>
</evidence>
<keyword evidence="17" id="KW-1185">Reference proteome</keyword>
<comment type="similarity">
    <text evidence="3">Belongs to the GON7 family.</text>
</comment>
<evidence type="ECO:0000313" key="16">
    <source>
        <dbReference type="EMBL" id="VUG19207.1"/>
    </source>
</evidence>
<evidence type="ECO:0000256" key="3">
    <source>
        <dbReference type="ARBA" id="ARBA00008529"/>
    </source>
</evidence>